<evidence type="ECO:0000313" key="1">
    <source>
        <dbReference type="EMBL" id="SUZ55135.1"/>
    </source>
</evidence>
<dbReference type="PROSITE" id="PS01161">
    <property type="entry name" value="GLC_GALNAC_ISOMERASE"/>
    <property type="match status" value="1"/>
</dbReference>
<feature type="non-terminal residue" evidence="1">
    <location>
        <position position="523"/>
    </location>
</feature>
<dbReference type="AlphaFoldDB" id="A0A381NKP8"/>
<dbReference type="Gene3D" id="3.40.50.1360">
    <property type="match status" value="1"/>
</dbReference>
<dbReference type="InterPro" id="IPR052960">
    <property type="entry name" value="GlcN6P_deaminase-like"/>
</dbReference>
<organism evidence="1">
    <name type="scientific">marine metagenome</name>
    <dbReference type="NCBI Taxonomy" id="408172"/>
    <lineage>
        <taxon>unclassified sequences</taxon>
        <taxon>metagenomes</taxon>
        <taxon>ecological metagenomes</taxon>
    </lineage>
</organism>
<dbReference type="GO" id="GO:0004342">
    <property type="term" value="F:glucosamine-6-phosphate deaminase activity"/>
    <property type="evidence" value="ECO:0007669"/>
    <property type="project" value="InterPro"/>
</dbReference>
<name>A0A381NKP8_9ZZZZ</name>
<sequence>MKAKFTNVEKAFFTKSHLNKPKTKIPYIQVDNIPDLGFLTSLRFLEWVLENPRGVISLPTGKTPEYFIKWTQYILSNWDKPEVEQLCKDNGLNTNKKPKLNHLKFVQIDEFYPINPLQHNSFYYFVQKFYIEGFGLNPKNSLLINSFEIPNSIDESIENIFPNYKIDLSLRYRDTNSDIEEKQKQTIFAIDQWCSEYENKIADLGGIGFFLGGIGPDGHIAFNVRGSDHNSTTRILETNFETQATSASDLGGIEISRNRLVITIGLSTITKNSDVIVIIFAAGRSKAKIVKDSLEKKKDINFPATALSDSIGSRFYLTKGATHLLDEININEKDWSAEETNRALVKLCKNLNKFGSRLTPKDIMDNQITSSIPNINNNTSTLFLDQMKQKIQKSSDLPMNNTILHTGPHHDDILLGYSPVINHLVRSAENTNYFAVMTSGFTSVTNKYISNLLSETLKLINSDKIQMIKYPDFFDNGFKLKKAKDVYHYLDKVASQNTFGKTRGLCHRMVRSLVDIYSLKSID</sequence>
<protein>
    <recommendedName>
        <fullName evidence="2">Glucosamine/galactosamine-6-phosphate isomerase domain-containing protein</fullName>
    </recommendedName>
</protein>
<accession>A0A381NKP8</accession>
<dbReference type="GO" id="GO:0006044">
    <property type="term" value="P:N-acetylglucosamine metabolic process"/>
    <property type="evidence" value="ECO:0007669"/>
    <property type="project" value="InterPro"/>
</dbReference>
<proteinExistence type="predicted"/>
<dbReference type="EMBL" id="UINC01000429">
    <property type="protein sequence ID" value="SUZ55135.1"/>
    <property type="molecule type" value="Genomic_DNA"/>
</dbReference>
<dbReference type="PANTHER" id="PTHR42892">
    <property type="entry name" value="GLUCOSAMINE-6-PHOSPHATE DEAMINASE-LIKE PROTEIN BT_0258-RELATED"/>
    <property type="match status" value="1"/>
</dbReference>
<evidence type="ECO:0008006" key="2">
    <source>
        <dbReference type="Google" id="ProtNLM"/>
    </source>
</evidence>
<dbReference type="SUPFAM" id="SSF100950">
    <property type="entry name" value="NagB/RpiA/CoA transferase-like"/>
    <property type="match status" value="1"/>
</dbReference>
<feature type="non-terminal residue" evidence="1">
    <location>
        <position position="1"/>
    </location>
</feature>
<gene>
    <name evidence="1" type="ORF">METZ01_LOCUS7989</name>
</gene>
<dbReference type="PANTHER" id="PTHR42892:SF1">
    <property type="entry name" value="GLUCOSAMINE-6-PHOSPHATE ISOMERASE"/>
    <property type="match status" value="1"/>
</dbReference>
<dbReference type="InterPro" id="IPR018321">
    <property type="entry name" value="Glucosamine6P_isomerase_CS"/>
</dbReference>
<reference evidence="1" key="1">
    <citation type="submission" date="2018-05" db="EMBL/GenBank/DDBJ databases">
        <authorList>
            <person name="Lanie J.A."/>
            <person name="Ng W.-L."/>
            <person name="Kazmierczak K.M."/>
            <person name="Andrzejewski T.M."/>
            <person name="Davidsen T.M."/>
            <person name="Wayne K.J."/>
            <person name="Tettelin H."/>
            <person name="Glass J.I."/>
            <person name="Rusch D."/>
            <person name="Podicherti R."/>
            <person name="Tsui H.-C.T."/>
            <person name="Winkler M.E."/>
        </authorList>
    </citation>
    <scope>NUCLEOTIDE SEQUENCE</scope>
</reference>
<dbReference type="InterPro" id="IPR037171">
    <property type="entry name" value="NagB/RpiA_transferase-like"/>
</dbReference>